<protein>
    <submittedName>
        <fullName evidence="3">Class A beta-lactamase-related serine hydrolase</fullName>
    </submittedName>
</protein>
<feature type="domain" description="Beta-lactamase-related" evidence="2">
    <location>
        <begin position="40"/>
        <end position="355"/>
    </location>
</feature>
<keyword evidence="4" id="KW-1185">Reference proteome</keyword>
<feature type="transmembrane region" description="Helical" evidence="1">
    <location>
        <begin position="498"/>
        <end position="521"/>
    </location>
</feature>
<sequence length="629" mass="71522">MKQLLIVFSILCSFFSLENKVCAQNPDNKTSNLNAWIDSQFTEGLNSFNIAGATFVLMQGDSILHMNGYGVTDIRSNKPVNSSSSIFGIGSISKTFVATAIMQLVENGKLELDRDVNTYLTSFQISYKFDSPITVRQLLTHTAGIDYCNISSSVRTEKEVIPLAQYLKKQMPSQIRPSGKVASYSNQGYALLGLIVEEVSGFAFDEYVRQKILKPLEMNFSGFKRQTELKENYVTSYLQKNGQLIPHKPDFPLFYPSASFQSTASDMGHYISMFLNNGKFNGKQILDSTTLVKMTHTPFKQYEKAGCGWLLGFPEYQWKGMKYFGHSGRYLGFTNQMSLFPEKNIGLFISVNSSNYVTGKSRVFIDQFINELLTRIMPTDLNNRHKAKTEPKIGSVDEPLEKFAGHYRYTLNSHTTFEKVGILIGLAPEIEIVAKDSTLEVMPWNDTFLPVSGLTFYSKRGWHQAFGRNAKGEIGYFFAEAHSYEKLRWYEPATFLKFWIGSIVLILSIYIITCTIIKLFVCNKKNHLVKKTNFCIASLIIVFVFILAFALLTTDPMEFFYGVPMLIKIALVLPFIIIPLVFFTIYLIIKAIRFKELGTFDLVYQSLIIATALFFIPWLAYFNLIGFNY</sequence>
<accession>A0ABX1WUX0</accession>
<dbReference type="PANTHER" id="PTHR46825:SF9">
    <property type="entry name" value="BETA-LACTAMASE-RELATED DOMAIN-CONTAINING PROTEIN"/>
    <property type="match status" value="1"/>
</dbReference>
<keyword evidence="3" id="KW-0378">Hydrolase</keyword>
<dbReference type="InterPro" id="IPR001466">
    <property type="entry name" value="Beta-lactam-related"/>
</dbReference>
<name>A0ABX1WUX0_9BACT</name>
<dbReference type="Gene3D" id="3.40.710.10">
    <property type="entry name" value="DD-peptidase/beta-lactamase superfamily"/>
    <property type="match status" value="1"/>
</dbReference>
<dbReference type="GO" id="GO:0016787">
    <property type="term" value="F:hydrolase activity"/>
    <property type="evidence" value="ECO:0007669"/>
    <property type="project" value="UniProtKB-KW"/>
</dbReference>
<dbReference type="PANTHER" id="PTHR46825">
    <property type="entry name" value="D-ALANYL-D-ALANINE-CARBOXYPEPTIDASE/ENDOPEPTIDASE AMPH"/>
    <property type="match status" value="1"/>
</dbReference>
<evidence type="ECO:0000256" key="1">
    <source>
        <dbReference type="SAM" id="Phobius"/>
    </source>
</evidence>
<evidence type="ECO:0000259" key="2">
    <source>
        <dbReference type="Pfam" id="PF00144"/>
    </source>
</evidence>
<reference evidence="3 4" key="1">
    <citation type="submission" date="2018-12" db="EMBL/GenBank/DDBJ databases">
        <title>Marinifilum JC070 sp. nov., a marine bacterium isolated from Yongle Blue Hole in the South China Sea.</title>
        <authorList>
            <person name="Fu T."/>
        </authorList>
    </citation>
    <scope>NUCLEOTIDE SEQUENCE [LARGE SCALE GENOMIC DNA]</scope>
    <source>
        <strain evidence="3 4">JC070</strain>
    </source>
</reference>
<dbReference type="Pfam" id="PF00144">
    <property type="entry name" value="Beta-lactamase"/>
    <property type="match status" value="1"/>
</dbReference>
<keyword evidence="1" id="KW-1133">Transmembrane helix</keyword>
<dbReference type="EMBL" id="RZNH01000011">
    <property type="protein sequence ID" value="NOU59910.1"/>
    <property type="molecule type" value="Genomic_DNA"/>
</dbReference>
<organism evidence="3 4">
    <name type="scientific">Marinifilum caeruleilacunae</name>
    <dbReference type="NCBI Taxonomy" id="2499076"/>
    <lineage>
        <taxon>Bacteria</taxon>
        <taxon>Pseudomonadati</taxon>
        <taxon>Bacteroidota</taxon>
        <taxon>Bacteroidia</taxon>
        <taxon>Marinilabiliales</taxon>
        <taxon>Marinifilaceae</taxon>
    </lineage>
</organism>
<dbReference type="InterPro" id="IPR050491">
    <property type="entry name" value="AmpC-like"/>
</dbReference>
<dbReference type="SUPFAM" id="SSF56601">
    <property type="entry name" value="beta-lactamase/transpeptidase-like"/>
    <property type="match status" value="1"/>
</dbReference>
<keyword evidence="1" id="KW-0812">Transmembrane</keyword>
<gene>
    <name evidence="3" type="ORF">ELS83_08755</name>
</gene>
<keyword evidence="1" id="KW-0472">Membrane</keyword>
<dbReference type="Proteomes" id="UP000732105">
    <property type="component" value="Unassembled WGS sequence"/>
</dbReference>
<feature type="transmembrane region" description="Helical" evidence="1">
    <location>
        <begin position="533"/>
        <end position="553"/>
    </location>
</feature>
<evidence type="ECO:0000313" key="3">
    <source>
        <dbReference type="EMBL" id="NOU59910.1"/>
    </source>
</evidence>
<dbReference type="RefSeq" id="WP_171595181.1">
    <property type="nucleotide sequence ID" value="NZ_RZNH01000011.1"/>
</dbReference>
<dbReference type="InterPro" id="IPR012338">
    <property type="entry name" value="Beta-lactam/transpept-like"/>
</dbReference>
<feature type="transmembrane region" description="Helical" evidence="1">
    <location>
        <begin position="601"/>
        <end position="621"/>
    </location>
</feature>
<feature type="transmembrane region" description="Helical" evidence="1">
    <location>
        <begin position="565"/>
        <end position="589"/>
    </location>
</feature>
<comment type="caution">
    <text evidence="3">The sequence shown here is derived from an EMBL/GenBank/DDBJ whole genome shotgun (WGS) entry which is preliminary data.</text>
</comment>
<proteinExistence type="predicted"/>
<evidence type="ECO:0000313" key="4">
    <source>
        <dbReference type="Proteomes" id="UP000732105"/>
    </source>
</evidence>